<sequence>MSDILSSLQQLRQTREEPQVEPAPAPVASTPSAASTATPTPEAQAGRGEDKTLAGRVPLALHRDLTRSLIDVADDLGWRRVNVDEALEAAIRVVLREPGAHERWVQELQQVRRERSG</sequence>
<dbReference type="AlphaFoldDB" id="A0A2K3USL3"/>
<evidence type="ECO:0000256" key="1">
    <source>
        <dbReference type="SAM" id="MobiDB-lite"/>
    </source>
</evidence>
<reference evidence="2 3" key="1">
    <citation type="submission" date="2018-01" db="EMBL/GenBank/DDBJ databases">
        <title>Deinococcus koreensis sp. nov., a radiation-resistant bacterium isolated from river water.</title>
        <authorList>
            <person name="Choi A."/>
        </authorList>
    </citation>
    <scope>NUCLEOTIDE SEQUENCE [LARGE SCALE GENOMIC DNA]</scope>
    <source>
        <strain evidence="2 3">SJW1-2</strain>
    </source>
</reference>
<gene>
    <name evidence="2" type="ORF">CVO96_18935</name>
</gene>
<organism evidence="2 3">
    <name type="scientific">Deinococcus koreensis</name>
    <dbReference type="NCBI Taxonomy" id="2054903"/>
    <lineage>
        <taxon>Bacteria</taxon>
        <taxon>Thermotogati</taxon>
        <taxon>Deinococcota</taxon>
        <taxon>Deinococci</taxon>
        <taxon>Deinococcales</taxon>
        <taxon>Deinococcaceae</taxon>
        <taxon>Deinococcus</taxon>
    </lineage>
</organism>
<protein>
    <submittedName>
        <fullName evidence="2">Uncharacterized protein</fullName>
    </submittedName>
</protein>
<proteinExistence type="predicted"/>
<comment type="caution">
    <text evidence="2">The sequence shown here is derived from an EMBL/GenBank/DDBJ whole genome shotgun (WGS) entry which is preliminary data.</text>
</comment>
<name>A0A2K3USL3_9DEIO</name>
<feature type="region of interest" description="Disordered" evidence="1">
    <location>
        <begin position="1"/>
        <end position="54"/>
    </location>
</feature>
<feature type="compositionally biased region" description="Polar residues" evidence="1">
    <location>
        <begin position="1"/>
        <end position="12"/>
    </location>
</feature>
<dbReference type="EMBL" id="PPPD01000003">
    <property type="protein sequence ID" value="PNY79508.1"/>
    <property type="molecule type" value="Genomic_DNA"/>
</dbReference>
<keyword evidence="3" id="KW-1185">Reference proteome</keyword>
<dbReference type="Proteomes" id="UP000236379">
    <property type="component" value="Unassembled WGS sequence"/>
</dbReference>
<dbReference type="OrthoDB" id="71957at2"/>
<dbReference type="RefSeq" id="WP_103314022.1">
    <property type="nucleotide sequence ID" value="NZ_PPPD01000003.1"/>
</dbReference>
<evidence type="ECO:0000313" key="3">
    <source>
        <dbReference type="Proteomes" id="UP000236379"/>
    </source>
</evidence>
<feature type="compositionally biased region" description="Low complexity" evidence="1">
    <location>
        <begin position="20"/>
        <end position="43"/>
    </location>
</feature>
<evidence type="ECO:0000313" key="2">
    <source>
        <dbReference type="EMBL" id="PNY79508.1"/>
    </source>
</evidence>
<accession>A0A2K3USL3</accession>